<name>A0ABV8X6V9_9LACT</name>
<comment type="caution">
    <text evidence="2">The sequence shown here is derived from an EMBL/GenBank/DDBJ whole genome shotgun (WGS) entry which is preliminary data.</text>
</comment>
<keyword evidence="1" id="KW-0472">Membrane</keyword>
<feature type="transmembrane region" description="Helical" evidence="1">
    <location>
        <begin position="46"/>
        <end position="66"/>
    </location>
</feature>
<dbReference type="Pfam" id="PF11667">
    <property type="entry name" value="DUF3267"/>
    <property type="match status" value="1"/>
</dbReference>
<sequence>MENERTPSEVIELNLTKVGWMSMLITVLSTIILLGFYAFLNNGFEVSFTLLGFFLFIFGYVLLIILHELFHLVGFRLFGAVKWKEMDVGVNLKLGIAYATTKKPIRNKGMKLALLLPFWTTGVIPAVIGFTLGSPGLIFLSAWLIGGASGDFAMYKALRKVPNDAWIKDDPQKPKLYVYK</sequence>
<dbReference type="RefSeq" id="WP_378156871.1">
    <property type="nucleotide sequence ID" value="NZ_JBHSEC010000022.1"/>
</dbReference>
<keyword evidence="3" id="KW-1185">Reference proteome</keyword>
<accession>A0ABV8X6V9</accession>
<protein>
    <submittedName>
        <fullName evidence="2">DUF3267 domain-containing protein</fullName>
    </submittedName>
</protein>
<evidence type="ECO:0000313" key="2">
    <source>
        <dbReference type="EMBL" id="MFC4411661.1"/>
    </source>
</evidence>
<evidence type="ECO:0000313" key="3">
    <source>
        <dbReference type="Proteomes" id="UP001595817"/>
    </source>
</evidence>
<proteinExistence type="predicted"/>
<gene>
    <name evidence="2" type="ORF">ACFOZY_14815</name>
</gene>
<dbReference type="Proteomes" id="UP001595817">
    <property type="component" value="Unassembled WGS sequence"/>
</dbReference>
<evidence type="ECO:0000256" key="1">
    <source>
        <dbReference type="SAM" id="Phobius"/>
    </source>
</evidence>
<keyword evidence="1" id="KW-0812">Transmembrane</keyword>
<reference evidence="3" key="1">
    <citation type="journal article" date="2019" name="Int. J. Syst. Evol. Microbiol.">
        <title>The Global Catalogue of Microorganisms (GCM) 10K type strain sequencing project: providing services to taxonomists for standard genome sequencing and annotation.</title>
        <authorList>
            <consortium name="The Broad Institute Genomics Platform"/>
            <consortium name="The Broad Institute Genome Sequencing Center for Infectious Disease"/>
            <person name="Wu L."/>
            <person name="Ma J."/>
        </authorList>
    </citation>
    <scope>NUCLEOTIDE SEQUENCE [LARGE SCALE GENOMIC DNA]</scope>
    <source>
        <strain evidence="3">CCUG 59778</strain>
    </source>
</reference>
<dbReference type="InterPro" id="IPR021683">
    <property type="entry name" value="DUF3267"/>
</dbReference>
<dbReference type="EMBL" id="JBHSEC010000022">
    <property type="protein sequence ID" value="MFC4411661.1"/>
    <property type="molecule type" value="Genomic_DNA"/>
</dbReference>
<organism evidence="2 3">
    <name type="scientific">Chungangia koreensis</name>
    <dbReference type="NCBI Taxonomy" id="752657"/>
    <lineage>
        <taxon>Bacteria</taxon>
        <taxon>Bacillati</taxon>
        <taxon>Bacillota</taxon>
        <taxon>Bacilli</taxon>
        <taxon>Lactobacillales</taxon>
        <taxon>Chungangia</taxon>
    </lineage>
</organism>
<feature type="transmembrane region" description="Helical" evidence="1">
    <location>
        <begin position="20"/>
        <end position="40"/>
    </location>
</feature>
<keyword evidence="1" id="KW-1133">Transmembrane helix</keyword>